<dbReference type="CDD" id="cd12148">
    <property type="entry name" value="fungal_TF_MHR"/>
    <property type="match status" value="1"/>
</dbReference>
<sequence>MPDQAQGMSKEGGRRGRACLPCRKGKIRCDGARPVCSTCHHLHRVADCTYPDDGRITADMLEGEVVRLEARVHELENRSTGIPLTNPHGAPGTRIDGWQMTNLMNTLQHLTNAPNAMTQVDTETAKILAIVAIQHASQLNFVLDIERFVTLLDLPEANPSYPHPALLNTLFVWALRILNTNTFRDLVRRFLDKAQLALTAALGSGNLFIRLQAIQAEILLAEYFFSLGRSVEGQYHANGAANLTISAGLHQIRPVSVQPGTKSTGRAQGGCSAYLSIPPPRSAREETERIRLFWTVYSLDKSWSVAVGSPSNIIEDGTAGTQIDTPWPPELSANEIGSTSAVPAAERKTVQGFLSGHLSRSDLSDGRVSTLTRRAQVSALLDCVSNTVGYGDAVEAPRSINRISNHSLANLILEFIEALPPLDALARMSPEKRILHLVVRSLGNAANIKLHAPRVSFDHDAQMRFMASARDIVKIAELMASNHINFVDPVIATAWMTVASVLSRREMRNATSKAVAKRLKIALAELAKSCPVLAYQISKIDEFIPLT</sequence>
<evidence type="ECO:0000313" key="8">
    <source>
        <dbReference type="Proteomes" id="UP000294933"/>
    </source>
</evidence>
<evidence type="ECO:0000256" key="5">
    <source>
        <dbReference type="ARBA" id="ARBA00023242"/>
    </source>
</evidence>
<dbReference type="InterPro" id="IPR001138">
    <property type="entry name" value="Zn2Cys6_DnaBD"/>
</dbReference>
<dbReference type="Proteomes" id="UP000294933">
    <property type="component" value="Unassembled WGS sequence"/>
</dbReference>
<dbReference type="Pfam" id="PF04082">
    <property type="entry name" value="Fungal_trans"/>
    <property type="match status" value="1"/>
</dbReference>
<dbReference type="SUPFAM" id="SSF57701">
    <property type="entry name" value="Zn2/Cys6 DNA-binding domain"/>
    <property type="match status" value="1"/>
</dbReference>
<evidence type="ECO:0000256" key="2">
    <source>
        <dbReference type="ARBA" id="ARBA00022723"/>
    </source>
</evidence>
<dbReference type="GO" id="GO:0006351">
    <property type="term" value="P:DNA-templated transcription"/>
    <property type="evidence" value="ECO:0007669"/>
    <property type="project" value="InterPro"/>
</dbReference>
<dbReference type="GO" id="GO:0005634">
    <property type="term" value="C:nucleus"/>
    <property type="evidence" value="ECO:0007669"/>
    <property type="project" value="UniProtKB-SubCell"/>
</dbReference>
<protein>
    <recommendedName>
        <fullName evidence="6">Zn(2)-C6 fungal-type domain-containing protein</fullName>
    </recommendedName>
</protein>
<dbReference type="STRING" id="50990.A0A4Y7PTJ4"/>
<keyword evidence="8" id="KW-1185">Reference proteome</keyword>
<feature type="domain" description="Zn(2)-C6 fungal-type" evidence="6">
    <location>
        <begin position="18"/>
        <end position="50"/>
    </location>
</feature>
<name>A0A4Y7PTJ4_9AGAM</name>
<dbReference type="GO" id="GO:0003677">
    <property type="term" value="F:DNA binding"/>
    <property type="evidence" value="ECO:0007669"/>
    <property type="project" value="InterPro"/>
</dbReference>
<dbReference type="OrthoDB" id="2309723at2759"/>
<organism evidence="7 8">
    <name type="scientific">Rickenella mellea</name>
    <dbReference type="NCBI Taxonomy" id="50990"/>
    <lineage>
        <taxon>Eukaryota</taxon>
        <taxon>Fungi</taxon>
        <taxon>Dikarya</taxon>
        <taxon>Basidiomycota</taxon>
        <taxon>Agaricomycotina</taxon>
        <taxon>Agaricomycetes</taxon>
        <taxon>Hymenochaetales</taxon>
        <taxon>Rickenellaceae</taxon>
        <taxon>Rickenella</taxon>
    </lineage>
</organism>
<dbReference type="GO" id="GO:0008270">
    <property type="term" value="F:zinc ion binding"/>
    <property type="evidence" value="ECO:0007669"/>
    <property type="project" value="InterPro"/>
</dbReference>
<dbReference type="PROSITE" id="PS50048">
    <property type="entry name" value="ZN2_CY6_FUNGAL_2"/>
    <property type="match status" value="1"/>
</dbReference>
<dbReference type="Pfam" id="PF00172">
    <property type="entry name" value="Zn_clus"/>
    <property type="match status" value="1"/>
</dbReference>
<dbReference type="PANTHER" id="PTHR47338">
    <property type="entry name" value="ZN(II)2CYS6 TRANSCRIPTION FACTOR (EUROFUNG)-RELATED"/>
    <property type="match status" value="1"/>
</dbReference>
<keyword evidence="2" id="KW-0479">Metal-binding</keyword>
<evidence type="ECO:0000256" key="1">
    <source>
        <dbReference type="ARBA" id="ARBA00004123"/>
    </source>
</evidence>
<dbReference type="PROSITE" id="PS00463">
    <property type="entry name" value="ZN2_CY6_FUNGAL_1"/>
    <property type="match status" value="1"/>
</dbReference>
<dbReference type="InterPro" id="IPR036864">
    <property type="entry name" value="Zn2-C6_fun-type_DNA-bd_sf"/>
</dbReference>
<dbReference type="AlphaFoldDB" id="A0A4Y7PTJ4"/>
<evidence type="ECO:0000256" key="4">
    <source>
        <dbReference type="ARBA" id="ARBA00023163"/>
    </source>
</evidence>
<comment type="subcellular location">
    <subcellularLocation>
        <location evidence="1">Nucleus</location>
    </subcellularLocation>
</comment>
<dbReference type="Gene3D" id="4.10.240.10">
    <property type="entry name" value="Zn(2)-C6 fungal-type DNA-binding domain"/>
    <property type="match status" value="1"/>
</dbReference>
<dbReference type="PANTHER" id="PTHR47338:SF29">
    <property type="entry name" value="ZN(2)-C6 FUNGAL-TYPE DOMAIN-CONTAINING PROTEIN"/>
    <property type="match status" value="1"/>
</dbReference>
<dbReference type="VEuPathDB" id="FungiDB:BD410DRAFT_843316"/>
<dbReference type="InterPro" id="IPR050815">
    <property type="entry name" value="TF_fung"/>
</dbReference>
<evidence type="ECO:0000256" key="3">
    <source>
        <dbReference type="ARBA" id="ARBA00023015"/>
    </source>
</evidence>
<reference evidence="7 8" key="1">
    <citation type="submission" date="2018-06" db="EMBL/GenBank/DDBJ databases">
        <title>A transcriptomic atlas of mushroom development highlights an independent origin of complex multicellularity.</title>
        <authorList>
            <consortium name="DOE Joint Genome Institute"/>
            <person name="Krizsan K."/>
            <person name="Almasi E."/>
            <person name="Merenyi Z."/>
            <person name="Sahu N."/>
            <person name="Viragh M."/>
            <person name="Koszo T."/>
            <person name="Mondo S."/>
            <person name="Kiss B."/>
            <person name="Balint B."/>
            <person name="Kues U."/>
            <person name="Barry K."/>
            <person name="Hegedus J.C."/>
            <person name="Henrissat B."/>
            <person name="Johnson J."/>
            <person name="Lipzen A."/>
            <person name="Ohm R."/>
            <person name="Nagy I."/>
            <person name="Pangilinan J."/>
            <person name="Yan J."/>
            <person name="Xiong Y."/>
            <person name="Grigoriev I.V."/>
            <person name="Hibbett D.S."/>
            <person name="Nagy L.G."/>
        </authorList>
    </citation>
    <scope>NUCLEOTIDE SEQUENCE [LARGE SCALE GENOMIC DNA]</scope>
    <source>
        <strain evidence="7 8">SZMC22713</strain>
    </source>
</reference>
<keyword evidence="5" id="KW-0539">Nucleus</keyword>
<proteinExistence type="predicted"/>
<evidence type="ECO:0000313" key="7">
    <source>
        <dbReference type="EMBL" id="TDL17879.1"/>
    </source>
</evidence>
<evidence type="ECO:0000259" key="6">
    <source>
        <dbReference type="PROSITE" id="PS50048"/>
    </source>
</evidence>
<keyword evidence="4" id="KW-0804">Transcription</keyword>
<keyword evidence="3" id="KW-0805">Transcription regulation</keyword>
<dbReference type="EMBL" id="ML170215">
    <property type="protein sequence ID" value="TDL17879.1"/>
    <property type="molecule type" value="Genomic_DNA"/>
</dbReference>
<dbReference type="InterPro" id="IPR007219">
    <property type="entry name" value="XnlR_reg_dom"/>
</dbReference>
<dbReference type="SMART" id="SM00066">
    <property type="entry name" value="GAL4"/>
    <property type="match status" value="1"/>
</dbReference>
<dbReference type="CDD" id="cd00067">
    <property type="entry name" value="GAL4"/>
    <property type="match status" value="1"/>
</dbReference>
<dbReference type="GO" id="GO:0000981">
    <property type="term" value="F:DNA-binding transcription factor activity, RNA polymerase II-specific"/>
    <property type="evidence" value="ECO:0007669"/>
    <property type="project" value="InterPro"/>
</dbReference>
<accession>A0A4Y7PTJ4</accession>
<gene>
    <name evidence="7" type="ORF">BD410DRAFT_843316</name>
</gene>